<gene>
    <name evidence="1" type="primary">VvCHDp000001_1277</name>
    <name evidence="1" type="ORF">CK203_046009</name>
</gene>
<dbReference type="AlphaFoldDB" id="A0A438HGY9"/>
<organism evidence="1 2">
    <name type="scientific">Vitis vinifera</name>
    <name type="common">Grape</name>
    <dbReference type="NCBI Taxonomy" id="29760"/>
    <lineage>
        <taxon>Eukaryota</taxon>
        <taxon>Viridiplantae</taxon>
        <taxon>Streptophyta</taxon>
        <taxon>Embryophyta</taxon>
        <taxon>Tracheophyta</taxon>
        <taxon>Spermatophyta</taxon>
        <taxon>Magnoliopsida</taxon>
        <taxon>eudicotyledons</taxon>
        <taxon>Gunneridae</taxon>
        <taxon>Pentapetalae</taxon>
        <taxon>rosids</taxon>
        <taxon>Vitales</taxon>
        <taxon>Vitaceae</taxon>
        <taxon>Viteae</taxon>
        <taxon>Vitis</taxon>
    </lineage>
</organism>
<dbReference type="PANTHER" id="PTHR33116:SF78">
    <property type="entry name" value="OS12G0587133 PROTEIN"/>
    <property type="match status" value="1"/>
</dbReference>
<protein>
    <submittedName>
        <fullName evidence="1">Putative ribonuclease H protein</fullName>
    </submittedName>
</protein>
<reference evidence="1 2" key="1">
    <citation type="journal article" date="2018" name="PLoS Genet.">
        <title>Population sequencing reveals clonal diversity and ancestral inbreeding in the grapevine cultivar Chardonnay.</title>
        <authorList>
            <person name="Roach M.J."/>
            <person name="Johnson D.L."/>
            <person name="Bohlmann J."/>
            <person name="van Vuuren H.J."/>
            <person name="Jones S.J."/>
            <person name="Pretorius I.S."/>
            <person name="Schmidt S.A."/>
            <person name="Borneman A.R."/>
        </authorList>
    </citation>
    <scope>NUCLEOTIDE SEQUENCE [LARGE SCALE GENOMIC DNA]</scope>
    <source>
        <strain evidence="2">cv. Chardonnay</strain>
        <tissue evidence="1">Leaf</tissue>
    </source>
</reference>
<dbReference type="PANTHER" id="PTHR33116">
    <property type="entry name" value="REVERSE TRANSCRIPTASE ZINC-BINDING DOMAIN-CONTAINING PROTEIN-RELATED-RELATED"/>
    <property type="match status" value="1"/>
</dbReference>
<name>A0A438HGY9_VITVI</name>
<dbReference type="Proteomes" id="UP000288805">
    <property type="component" value="Unassembled WGS sequence"/>
</dbReference>
<accession>A0A438HGY9</accession>
<evidence type="ECO:0000313" key="1">
    <source>
        <dbReference type="EMBL" id="RVW83717.1"/>
    </source>
</evidence>
<proteinExistence type="predicted"/>
<dbReference type="EMBL" id="QGNW01000224">
    <property type="protein sequence ID" value="RVW83717.1"/>
    <property type="molecule type" value="Genomic_DNA"/>
</dbReference>
<sequence>MKGVLAKVISTSQNAFVEGRQIMDAVLVVSSSGVGEDGVWGKMVQMDKVVLSTVRFSVMVNGSLIGFFQSSRGLRQGDPMSPYLFVVVMEAFSCLLKRAVDGGVLLPCSVRGKRGEGVQDKSKSGESELILIGRVENVEELADEFGYKVGKLPSTYLGMSLGAPFKCVAAWDGIEERFRKRLAMWKRQYISKGERITLMRSTLSNLSIYFMSIFQLPRVVRMRLEQIQRDFLWGGGALKQKPHLVRWSIMCLDKRKGELGVKSLGSFDRALLGKWVWRFANERKALRNQVIKGKYREEKGGWRSCETREAYGVGLWKAISKMGHLVTLLLALWWVMVRR</sequence>
<evidence type="ECO:0000313" key="2">
    <source>
        <dbReference type="Proteomes" id="UP000288805"/>
    </source>
</evidence>
<comment type="caution">
    <text evidence="1">The sequence shown here is derived from an EMBL/GenBank/DDBJ whole genome shotgun (WGS) entry which is preliminary data.</text>
</comment>